<dbReference type="InterPro" id="IPR043502">
    <property type="entry name" value="DNA/RNA_pol_sf"/>
</dbReference>
<dbReference type="PANTHER" id="PTHR24559">
    <property type="entry name" value="TRANSPOSON TY3-I GAG-POL POLYPROTEIN"/>
    <property type="match status" value="1"/>
</dbReference>
<dbReference type="Pfam" id="PF03732">
    <property type="entry name" value="Retrotrans_gag"/>
    <property type="match status" value="1"/>
</dbReference>
<feature type="domain" description="Retrotransposon gag" evidence="3">
    <location>
        <begin position="149"/>
        <end position="245"/>
    </location>
</feature>
<dbReference type="InterPro" id="IPR005162">
    <property type="entry name" value="Retrotrans_gag_dom"/>
</dbReference>
<evidence type="ECO:0000259" key="3">
    <source>
        <dbReference type="Pfam" id="PF03732"/>
    </source>
</evidence>
<name>A0AAQ3SJB2_PASNO</name>
<keyword evidence="5" id="KW-1185">Reference proteome</keyword>
<protein>
    <recommendedName>
        <fullName evidence="6">Reverse transcriptase domain-containing protein</fullName>
    </recommendedName>
</protein>
<dbReference type="InterPro" id="IPR053134">
    <property type="entry name" value="RNA-dir_DNA_polymerase"/>
</dbReference>
<organism evidence="4 5">
    <name type="scientific">Paspalum notatum var. saurae</name>
    <dbReference type="NCBI Taxonomy" id="547442"/>
    <lineage>
        <taxon>Eukaryota</taxon>
        <taxon>Viridiplantae</taxon>
        <taxon>Streptophyta</taxon>
        <taxon>Embryophyta</taxon>
        <taxon>Tracheophyta</taxon>
        <taxon>Spermatophyta</taxon>
        <taxon>Magnoliopsida</taxon>
        <taxon>Liliopsida</taxon>
        <taxon>Poales</taxon>
        <taxon>Poaceae</taxon>
        <taxon>PACMAD clade</taxon>
        <taxon>Panicoideae</taxon>
        <taxon>Andropogonodae</taxon>
        <taxon>Paspaleae</taxon>
        <taxon>Paspalinae</taxon>
        <taxon>Paspalum</taxon>
    </lineage>
</organism>
<dbReference type="Gene3D" id="3.10.10.10">
    <property type="entry name" value="HIV Type 1 Reverse Transcriptase, subunit A, domain 1"/>
    <property type="match status" value="1"/>
</dbReference>
<dbReference type="PANTHER" id="PTHR24559:SF444">
    <property type="entry name" value="REVERSE TRANSCRIPTASE DOMAIN-CONTAINING PROTEIN"/>
    <property type="match status" value="1"/>
</dbReference>
<dbReference type="Gene3D" id="3.30.70.270">
    <property type="match status" value="1"/>
</dbReference>
<sequence length="488" mass="56415">MAWFSRPAQTRGKQGEERTRLAGQRSGFNDEAIMLRDMPSRRSARVANRGRGRGRGRSRGRGHSEPEVPPERVVDENPGGAEQSVAVDADPEPVSAAPAPQRMSFTRWTSLQVDKFDGSGRPIDAVDWLRKVEKVMNGCRLTPEERVFFVPHQLTGLADIWWSGVSEAWPPSRGDITWDVFLQQFRAKYYPESFRDRMSDALNHIQQGTKTVDEYEREFSNIVRFVPTVASDEQEKARKFFRGLSARYREVMGRNPPTTYLTAVEEARGRRSAKSGFLWTLVEKPTKPLNIEEIPVVRDYPDVFLDELPGMPPKHEVEFRIDLVHGTQPRLSCPFQEELRKQLDDLMSKKLIRRSVSPWRAHVLFTKNKDGSWCMCIDYHGLNAVTIKNKYPLPRIDELFDRLKGARVFSKIDLQYGYNQIPVREEDIEKTAFATMYGHYEFRVISFGLTNAPPYFMETMNNMLHKFDQFVVVFIDDILIFSKTEKEH</sequence>
<dbReference type="Pfam" id="PF00078">
    <property type="entry name" value="RVT_1"/>
    <property type="match status" value="1"/>
</dbReference>
<dbReference type="Proteomes" id="UP001341281">
    <property type="component" value="Chromosome 01"/>
</dbReference>
<evidence type="ECO:0000259" key="2">
    <source>
        <dbReference type="Pfam" id="PF00078"/>
    </source>
</evidence>
<evidence type="ECO:0000313" key="4">
    <source>
        <dbReference type="EMBL" id="WVZ51600.1"/>
    </source>
</evidence>
<evidence type="ECO:0000313" key="5">
    <source>
        <dbReference type="Proteomes" id="UP001341281"/>
    </source>
</evidence>
<dbReference type="InterPro" id="IPR000477">
    <property type="entry name" value="RT_dom"/>
</dbReference>
<evidence type="ECO:0000256" key="1">
    <source>
        <dbReference type="SAM" id="MobiDB-lite"/>
    </source>
</evidence>
<dbReference type="EMBL" id="CP144745">
    <property type="protein sequence ID" value="WVZ51600.1"/>
    <property type="molecule type" value="Genomic_DNA"/>
</dbReference>
<dbReference type="SUPFAM" id="SSF56672">
    <property type="entry name" value="DNA/RNA polymerases"/>
    <property type="match status" value="1"/>
</dbReference>
<feature type="region of interest" description="Disordered" evidence="1">
    <location>
        <begin position="1"/>
        <end position="101"/>
    </location>
</feature>
<accession>A0AAQ3SJB2</accession>
<evidence type="ECO:0008006" key="6">
    <source>
        <dbReference type="Google" id="ProtNLM"/>
    </source>
</evidence>
<dbReference type="AlphaFoldDB" id="A0AAQ3SJB2"/>
<proteinExistence type="predicted"/>
<feature type="compositionally biased region" description="Basic and acidic residues" evidence="1">
    <location>
        <begin position="62"/>
        <end position="75"/>
    </location>
</feature>
<dbReference type="CDD" id="cd01647">
    <property type="entry name" value="RT_LTR"/>
    <property type="match status" value="1"/>
</dbReference>
<gene>
    <name evidence="4" type="ORF">U9M48_002729</name>
</gene>
<feature type="domain" description="Reverse transcriptase" evidence="2">
    <location>
        <begin position="367"/>
        <end position="488"/>
    </location>
</feature>
<dbReference type="InterPro" id="IPR043128">
    <property type="entry name" value="Rev_trsase/Diguanyl_cyclase"/>
</dbReference>
<feature type="compositionally biased region" description="Basic residues" evidence="1">
    <location>
        <begin position="42"/>
        <end position="61"/>
    </location>
</feature>
<reference evidence="4 5" key="1">
    <citation type="submission" date="2024-02" db="EMBL/GenBank/DDBJ databases">
        <title>High-quality chromosome-scale genome assembly of Pensacola bahiagrass (Paspalum notatum Flugge var. saurae).</title>
        <authorList>
            <person name="Vega J.M."/>
            <person name="Podio M."/>
            <person name="Orjuela J."/>
            <person name="Siena L.A."/>
            <person name="Pessino S.C."/>
            <person name="Combes M.C."/>
            <person name="Mariac C."/>
            <person name="Albertini E."/>
            <person name="Pupilli F."/>
            <person name="Ortiz J.P.A."/>
            <person name="Leblanc O."/>
        </authorList>
    </citation>
    <scope>NUCLEOTIDE SEQUENCE [LARGE SCALE GENOMIC DNA]</scope>
    <source>
        <strain evidence="4">R1</strain>
        <tissue evidence="4">Leaf</tissue>
    </source>
</reference>